<evidence type="ECO:0000256" key="3">
    <source>
        <dbReference type="ARBA" id="ARBA00022723"/>
    </source>
</evidence>
<comment type="similarity">
    <text evidence="2">Belongs to the class-II aminoacyl-tRNA synthetase family. Alax-L subfamily.</text>
</comment>
<dbReference type="SUPFAM" id="SSF55186">
    <property type="entry name" value="ThrRS/AlaRS common domain"/>
    <property type="match status" value="1"/>
</dbReference>
<dbReference type="EMBL" id="CP028774">
    <property type="protein sequence ID" value="AWU75056.1"/>
    <property type="molecule type" value="Genomic_DNA"/>
</dbReference>
<keyword evidence="4" id="KW-0862">Zinc</keyword>
<dbReference type="RefSeq" id="XP_029320533.1">
    <property type="nucleotide sequence ID" value="XM_029464674.1"/>
</dbReference>
<dbReference type="InterPro" id="IPR051335">
    <property type="entry name" value="Alanyl-tRNA_Editing_Enzymes"/>
</dbReference>
<dbReference type="GO" id="GO:0046872">
    <property type="term" value="F:metal ion binding"/>
    <property type="evidence" value="ECO:0007669"/>
    <property type="project" value="UniProtKB-KW"/>
</dbReference>
<dbReference type="Gene3D" id="3.30.980.10">
    <property type="entry name" value="Threonyl-trna Synthetase, Chain A, domain 2"/>
    <property type="match status" value="1"/>
</dbReference>
<dbReference type="InterPro" id="IPR009000">
    <property type="entry name" value="Transl_B-barrel_sf"/>
</dbReference>
<keyword evidence="3" id="KW-0479">Metal-binding</keyword>
<evidence type="ECO:0000259" key="5">
    <source>
        <dbReference type="SMART" id="SM00863"/>
    </source>
</evidence>
<dbReference type="Gene3D" id="2.40.30.130">
    <property type="match status" value="1"/>
</dbReference>
<evidence type="ECO:0000256" key="1">
    <source>
        <dbReference type="ARBA" id="ARBA00001947"/>
    </source>
</evidence>
<dbReference type="SUPFAM" id="SSF50447">
    <property type="entry name" value="Translation proteins"/>
    <property type="match status" value="1"/>
</dbReference>
<evidence type="ECO:0000313" key="6">
    <source>
        <dbReference type="EMBL" id="AWU75056.1"/>
    </source>
</evidence>
<dbReference type="Pfam" id="PF01411">
    <property type="entry name" value="tRNA-synt_2c"/>
    <property type="match status" value="1"/>
</dbReference>
<accession>A0A2U9R1K4</accession>
<dbReference type="STRING" id="4909.A0A2U9R1K4"/>
<evidence type="ECO:0000313" key="7">
    <source>
        <dbReference type="Proteomes" id="UP000249293"/>
    </source>
</evidence>
<dbReference type="InterPro" id="IPR018164">
    <property type="entry name" value="Ala-tRNA-synth_IIc_N"/>
</dbReference>
<dbReference type="InterPro" id="IPR012947">
    <property type="entry name" value="tRNA_SAD"/>
</dbReference>
<dbReference type="VEuPathDB" id="FungiDB:C5L36_0B03100"/>
<comment type="cofactor">
    <cofactor evidence="1">
        <name>Zn(2+)</name>
        <dbReference type="ChEBI" id="CHEBI:29105"/>
    </cofactor>
</comment>
<evidence type="ECO:0000256" key="2">
    <source>
        <dbReference type="ARBA" id="ARBA00008429"/>
    </source>
</evidence>
<organism evidence="6 7">
    <name type="scientific">Pichia kudriavzevii</name>
    <name type="common">Yeast</name>
    <name type="synonym">Issatchenkia orientalis</name>
    <dbReference type="NCBI Taxonomy" id="4909"/>
    <lineage>
        <taxon>Eukaryota</taxon>
        <taxon>Fungi</taxon>
        <taxon>Dikarya</taxon>
        <taxon>Ascomycota</taxon>
        <taxon>Saccharomycotina</taxon>
        <taxon>Pichiomycetes</taxon>
        <taxon>Pichiales</taxon>
        <taxon>Pichiaceae</taxon>
        <taxon>Pichia</taxon>
    </lineage>
</organism>
<dbReference type="Pfam" id="PF07973">
    <property type="entry name" value="tRNA_SAD"/>
    <property type="match status" value="1"/>
</dbReference>
<dbReference type="FunFam" id="2.40.30.130:FF:000003">
    <property type="entry name" value="alanyl-tRNA editing protein Aarsd1"/>
    <property type="match status" value="1"/>
</dbReference>
<dbReference type="GeneID" id="40382821"/>
<evidence type="ECO:0000256" key="4">
    <source>
        <dbReference type="ARBA" id="ARBA00022833"/>
    </source>
</evidence>
<dbReference type="GO" id="GO:0004813">
    <property type="term" value="F:alanine-tRNA ligase activity"/>
    <property type="evidence" value="ECO:0007669"/>
    <property type="project" value="InterPro"/>
</dbReference>
<dbReference type="InterPro" id="IPR018163">
    <property type="entry name" value="Thr/Ala-tRNA-synth_IIc_edit"/>
</dbReference>
<proteinExistence type="inferred from homology"/>
<dbReference type="GO" id="GO:0002196">
    <property type="term" value="F:Ser-tRNA(Ala) deacylase activity"/>
    <property type="evidence" value="ECO:0007669"/>
    <property type="project" value="TreeGrafter"/>
</dbReference>
<dbReference type="AlphaFoldDB" id="A0A2U9R1K4"/>
<dbReference type="KEGG" id="pkz:C5L36_0B03100"/>
<keyword evidence="7" id="KW-1185">Reference proteome</keyword>
<dbReference type="Proteomes" id="UP000249293">
    <property type="component" value="Chromosome 2"/>
</dbReference>
<dbReference type="SMART" id="SM00863">
    <property type="entry name" value="tRNA_SAD"/>
    <property type="match status" value="1"/>
</dbReference>
<reference evidence="6 7" key="1">
    <citation type="submission" date="2018-06" db="EMBL/GenBank/DDBJ databases">
        <title>Population genomics shows no distinction between pathogenic Candida krusei and environmental Pichia kudriavzevii: One species, four names.</title>
        <authorList>
            <person name="Douglass A.P."/>
            <person name="Offei B."/>
            <person name="Braun-Galleani S."/>
            <person name="Coughlan A.Y."/>
            <person name="Martos A."/>
            <person name="Ortiz-Merino R.A."/>
            <person name="Byrne K.P."/>
            <person name="Wolfe K.H."/>
        </authorList>
    </citation>
    <scope>NUCLEOTIDE SEQUENCE [LARGE SCALE GENOMIC DNA]</scope>
    <source>
        <strain evidence="6 7">CBS573</strain>
    </source>
</reference>
<dbReference type="GO" id="GO:0005524">
    <property type="term" value="F:ATP binding"/>
    <property type="evidence" value="ECO:0007669"/>
    <property type="project" value="InterPro"/>
</dbReference>
<feature type="domain" description="Threonyl/alanyl tRNA synthetase SAD" evidence="5">
    <location>
        <begin position="207"/>
        <end position="250"/>
    </location>
</feature>
<protein>
    <recommendedName>
        <fullName evidence="5">Threonyl/alanyl tRNA synthetase SAD domain-containing protein</fullName>
    </recommendedName>
</protein>
<name>A0A2U9R1K4_PICKU</name>
<dbReference type="PANTHER" id="PTHR43462">
    <property type="entry name" value="ALANYL-TRNA EDITING PROTEIN"/>
    <property type="match status" value="1"/>
</dbReference>
<sequence length="421" mass="47385">MEMTMPVRTLIGALACQKDSYLKQLTTVVVSCSPLKEEAPKKAGKKLSVTDSKEKRSLYEIELEDTILFPEGGGQPSDLGLIKVEDTKVRVLDVQRKGLYAVHITEEPIESGTSVSLEVDWKRRLDHMQQHTGQHLLSAILDKYDLPTLSWNMGEMVNYIEVPRKITPEEIVEVTEKVNHEIFNNTPINVDTPKSESEGVNSEKGVMRVVKIGDIDNNPCCGTHLAQVGQVKMVVILGQMNGKNGTSKLNFLCGDRVYKYTSQLYDINKRLMNIFSSNMEELPEKAEMVIKEGKKSRARERNLSKEIAIQFANRIIEAFQDKQSPKSVHYVYREEGDLEFINKINAELKIILSEHPDKSIVLISGDGAIIVVGPAMDSIVQELRKRLPTLRGGGKNGRFQGKVASYKEHEMQAVIEYLKEL</sequence>
<gene>
    <name evidence="6" type="ORF">C5L36_0B03100</name>
</gene>
<dbReference type="OrthoDB" id="288942at2759"/>
<dbReference type="PANTHER" id="PTHR43462:SF1">
    <property type="entry name" value="ALANYL-TRNA EDITING PROTEIN AARSD1"/>
    <property type="match status" value="1"/>
</dbReference>
<dbReference type="GO" id="GO:0006419">
    <property type="term" value="P:alanyl-tRNA aminoacylation"/>
    <property type="evidence" value="ECO:0007669"/>
    <property type="project" value="InterPro"/>
</dbReference>